<feature type="region of interest" description="Disordered" evidence="1">
    <location>
        <begin position="1"/>
        <end position="44"/>
    </location>
</feature>
<organism evidence="2 3">
    <name type="scientific">Bifidobacterium longum</name>
    <dbReference type="NCBI Taxonomy" id="216816"/>
    <lineage>
        <taxon>Bacteria</taxon>
        <taxon>Bacillati</taxon>
        <taxon>Actinomycetota</taxon>
        <taxon>Actinomycetes</taxon>
        <taxon>Bifidobacteriales</taxon>
        <taxon>Bifidobacteriaceae</taxon>
        <taxon>Bifidobacterium</taxon>
    </lineage>
</organism>
<accession>A0A395XUJ8</accession>
<dbReference type="Proteomes" id="UP000265775">
    <property type="component" value="Unassembled WGS sequence"/>
</dbReference>
<dbReference type="RefSeq" id="WP_117773374.1">
    <property type="nucleotide sequence ID" value="NZ_QSAM01000013.1"/>
</dbReference>
<proteinExistence type="predicted"/>
<comment type="caution">
    <text evidence="2">The sequence shown here is derived from an EMBL/GenBank/DDBJ whole genome shotgun (WGS) entry which is preliminary data.</text>
</comment>
<reference evidence="2 3" key="1">
    <citation type="submission" date="2018-08" db="EMBL/GenBank/DDBJ databases">
        <title>A genome reference for cultivated species of the human gut microbiota.</title>
        <authorList>
            <person name="Zou Y."/>
            <person name="Xue W."/>
            <person name="Luo G."/>
        </authorList>
    </citation>
    <scope>NUCLEOTIDE SEQUENCE [LARGE SCALE GENOMIC DNA]</scope>
    <source>
        <strain evidence="2 3">AF11-12</strain>
    </source>
</reference>
<evidence type="ECO:0000313" key="3">
    <source>
        <dbReference type="Proteomes" id="UP000265775"/>
    </source>
</evidence>
<evidence type="ECO:0000313" key="2">
    <source>
        <dbReference type="EMBL" id="RGW63172.1"/>
    </source>
</evidence>
<dbReference type="EMBL" id="QSAR01000016">
    <property type="protein sequence ID" value="RGW63172.1"/>
    <property type="molecule type" value="Genomic_DNA"/>
</dbReference>
<sequence>MTVDRNNRSHKPKGTPEGGRYETKGGATGPDDVRPPTTAENASDILDRAREYGLDWDLLAGRSENGRSINLDARGHGDRRVHAEPDGHGGWDLVYREWRKPTLREYNGPGIHPFGVFGWMSDRINGNAETWIPIRRGHAANDDQLLDAAADWCGTD</sequence>
<gene>
    <name evidence="2" type="ORF">DWV59_10540</name>
</gene>
<name>A0A395XUJ8_BIFLN</name>
<dbReference type="AlphaFoldDB" id="A0A395XUJ8"/>
<evidence type="ECO:0000256" key="1">
    <source>
        <dbReference type="SAM" id="MobiDB-lite"/>
    </source>
</evidence>
<protein>
    <submittedName>
        <fullName evidence="2">Uncharacterized protein</fullName>
    </submittedName>
</protein>